<dbReference type="PANTHER" id="PTHR42791:SF1">
    <property type="entry name" value="N-ACETYLTRANSFERASE DOMAIN-CONTAINING PROTEIN"/>
    <property type="match status" value="1"/>
</dbReference>
<dbReference type="CDD" id="cd04301">
    <property type="entry name" value="NAT_SF"/>
    <property type="match status" value="1"/>
</dbReference>
<evidence type="ECO:0000313" key="2">
    <source>
        <dbReference type="EMBL" id="KAG7287855.1"/>
    </source>
</evidence>
<dbReference type="EMBL" id="JAHCVI010000003">
    <property type="protein sequence ID" value="KAG7287855.1"/>
    <property type="molecule type" value="Genomic_DNA"/>
</dbReference>
<dbReference type="PANTHER" id="PTHR42791">
    <property type="entry name" value="GNAT FAMILY ACETYLTRANSFERASE"/>
    <property type="match status" value="1"/>
</dbReference>
<dbReference type="SUPFAM" id="SSF55729">
    <property type="entry name" value="Acyl-CoA N-acyltransferases (Nat)"/>
    <property type="match status" value="1"/>
</dbReference>
<dbReference type="InterPro" id="IPR052523">
    <property type="entry name" value="Trichothecene_AcTrans"/>
</dbReference>
<sequence length="307" mass="33118">MASSLNSTSSTTTTTNTTTTVKVVATLTKRSLVPARWKETVRVVGMSECNEAALTLAHAFAADDYAQYLVSDDADGGDGGGGGGGGSSSGVASAAAAAAGRDLKTEEHKWRLHVDILTYTVASHCMDGLVTAVGPECDSVALWIPPGKHLDGWWTQLRSGMWRLYFQLSAEGKKRLFDEILPLLHDTKAAVLGDRDDEAWYLVYLGTKPNSQGRGYAARLLQDMMARADAENRPMYLESSSLANNAYYEKFGFEVKRDIFLERGPVPVRLSIMVREPRAPGCKVAHASTNPNPMLRKFGGVGKGLVG</sequence>
<gene>
    <name evidence="2" type="ORF">NEMBOFW57_007372</name>
</gene>
<accession>A0AAD4EVD7</accession>
<keyword evidence="3" id="KW-1185">Reference proteome</keyword>
<dbReference type="PROSITE" id="PS51186">
    <property type="entry name" value="GNAT"/>
    <property type="match status" value="1"/>
</dbReference>
<evidence type="ECO:0000259" key="1">
    <source>
        <dbReference type="PROSITE" id="PS51186"/>
    </source>
</evidence>
<evidence type="ECO:0000313" key="3">
    <source>
        <dbReference type="Proteomes" id="UP001197093"/>
    </source>
</evidence>
<comment type="caution">
    <text evidence="2">The sequence shown here is derived from an EMBL/GenBank/DDBJ whole genome shotgun (WGS) entry which is preliminary data.</text>
</comment>
<dbReference type="InterPro" id="IPR000182">
    <property type="entry name" value="GNAT_dom"/>
</dbReference>
<proteinExistence type="predicted"/>
<organism evidence="2 3">
    <name type="scientific">Staphylotrichum longicolle</name>
    <dbReference type="NCBI Taxonomy" id="669026"/>
    <lineage>
        <taxon>Eukaryota</taxon>
        <taxon>Fungi</taxon>
        <taxon>Dikarya</taxon>
        <taxon>Ascomycota</taxon>
        <taxon>Pezizomycotina</taxon>
        <taxon>Sordariomycetes</taxon>
        <taxon>Sordariomycetidae</taxon>
        <taxon>Sordariales</taxon>
        <taxon>Chaetomiaceae</taxon>
        <taxon>Staphylotrichum</taxon>
    </lineage>
</organism>
<feature type="domain" description="N-acetyltransferase" evidence="1">
    <location>
        <begin position="140"/>
        <end position="275"/>
    </location>
</feature>
<dbReference type="AlphaFoldDB" id="A0AAD4EVD7"/>
<name>A0AAD4EVD7_9PEZI</name>
<dbReference type="Gene3D" id="3.40.630.30">
    <property type="match status" value="1"/>
</dbReference>
<reference evidence="2" key="1">
    <citation type="submission" date="2023-02" db="EMBL/GenBank/DDBJ databases">
        <authorList>
            <person name="Palmer J.M."/>
        </authorList>
    </citation>
    <scope>NUCLEOTIDE SEQUENCE</scope>
    <source>
        <strain evidence="2">FW57</strain>
    </source>
</reference>
<dbReference type="GO" id="GO:0016747">
    <property type="term" value="F:acyltransferase activity, transferring groups other than amino-acyl groups"/>
    <property type="evidence" value="ECO:0007669"/>
    <property type="project" value="InterPro"/>
</dbReference>
<protein>
    <recommendedName>
        <fullName evidence="1">N-acetyltransferase domain-containing protein</fullName>
    </recommendedName>
</protein>
<dbReference type="Pfam" id="PF13508">
    <property type="entry name" value="Acetyltransf_7"/>
    <property type="match status" value="1"/>
</dbReference>
<dbReference type="Proteomes" id="UP001197093">
    <property type="component" value="Unassembled WGS sequence"/>
</dbReference>
<dbReference type="InterPro" id="IPR016181">
    <property type="entry name" value="Acyl_CoA_acyltransferase"/>
</dbReference>